<name>A0AAV2I0T8_LYMST</name>
<keyword evidence="3" id="KW-1185">Reference proteome</keyword>
<sequence length="397" mass="43893">MVFPKWSCRRHVCCRMIWFSAIPNWIAVATLITACLGAGRGPLSASACYGNTNEWIRLECVEGEKINVTKIIHGAKLKSDNCPSPADISTYRRECCLRNATDCLVTVQDSASVECNGKVMCSVKSTWSMVSKECNQDNYLDHTNYMIMEYTCVGPPTSIPPVISSTQVKVTEHDLKNTTTFLIDDKVIETSLDNTTTPRPSTRTVDVTSVKTTTTSQPVSANVTATTLSSGTSTVSFVSNTQKHTATSTESKDELSDAMVGAIVGGSLGMLFTLMAFIFYWGRKRRLRIVGKSQPTVWDYLLSQTFTVRGTRGYDHFSSVRSSVMSDSEANSPTSRKTTWLPNIVHRDSIPRDDSISNYDNDADRQHSVEIHPHATPTPYAFLNLYVDPGNQTHHDA</sequence>
<dbReference type="AlphaFoldDB" id="A0AAV2I0T8"/>
<evidence type="ECO:0000313" key="2">
    <source>
        <dbReference type="EMBL" id="CAL1539500.1"/>
    </source>
</evidence>
<keyword evidence="1" id="KW-1133">Transmembrane helix</keyword>
<feature type="transmembrane region" description="Helical" evidence="1">
    <location>
        <begin position="258"/>
        <end position="282"/>
    </location>
</feature>
<dbReference type="Proteomes" id="UP001497497">
    <property type="component" value="Unassembled WGS sequence"/>
</dbReference>
<dbReference type="EMBL" id="CAXITT010000340">
    <property type="protein sequence ID" value="CAL1539500.1"/>
    <property type="molecule type" value="Genomic_DNA"/>
</dbReference>
<protein>
    <submittedName>
        <fullName evidence="2">Uncharacterized protein</fullName>
    </submittedName>
</protein>
<evidence type="ECO:0000256" key="1">
    <source>
        <dbReference type="SAM" id="Phobius"/>
    </source>
</evidence>
<organism evidence="2 3">
    <name type="scientific">Lymnaea stagnalis</name>
    <name type="common">Great pond snail</name>
    <name type="synonym">Helix stagnalis</name>
    <dbReference type="NCBI Taxonomy" id="6523"/>
    <lineage>
        <taxon>Eukaryota</taxon>
        <taxon>Metazoa</taxon>
        <taxon>Spiralia</taxon>
        <taxon>Lophotrochozoa</taxon>
        <taxon>Mollusca</taxon>
        <taxon>Gastropoda</taxon>
        <taxon>Heterobranchia</taxon>
        <taxon>Euthyneura</taxon>
        <taxon>Panpulmonata</taxon>
        <taxon>Hygrophila</taxon>
        <taxon>Lymnaeoidea</taxon>
        <taxon>Lymnaeidae</taxon>
        <taxon>Lymnaea</taxon>
    </lineage>
</organism>
<dbReference type="PROSITE" id="PS51257">
    <property type="entry name" value="PROKAR_LIPOPROTEIN"/>
    <property type="match status" value="1"/>
</dbReference>
<dbReference type="Gene3D" id="2.60.120.740">
    <property type="match status" value="1"/>
</dbReference>
<keyword evidence="1" id="KW-0472">Membrane</keyword>
<dbReference type="InterPro" id="IPR043159">
    <property type="entry name" value="Lectin_gal-bd_sf"/>
</dbReference>
<gene>
    <name evidence="2" type="ORF">GSLYS_00013257001</name>
</gene>
<reference evidence="2 3" key="1">
    <citation type="submission" date="2024-04" db="EMBL/GenBank/DDBJ databases">
        <authorList>
            <consortium name="Genoscope - CEA"/>
            <person name="William W."/>
        </authorList>
    </citation>
    <scope>NUCLEOTIDE SEQUENCE [LARGE SCALE GENOMIC DNA]</scope>
</reference>
<keyword evidence="1" id="KW-0812">Transmembrane</keyword>
<dbReference type="CDD" id="cd22823">
    <property type="entry name" value="Gal_Rha_Lectin"/>
    <property type="match status" value="1"/>
</dbReference>
<proteinExistence type="predicted"/>
<accession>A0AAV2I0T8</accession>
<comment type="caution">
    <text evidence="2">The sequence shown here is derived from an EMBL/GenBank/DDBJ whole genome shotgun (WGS) entry which is preliminary data.</text>
</comment>
<evidence type="ECO:0000313" key="3">
    <source>
        <dbReference type="Proteomes" id="UP001497497"/>
    </source>
</evidence>